<feature type="transmembrane region" description="Helical" evidence="1">
    <location>
        <begin position="7"/>
        <end position="23"/>
    </location>
</feature>
<organism evidence="2 3">
    <name type="scientific">Streptomyces fragilis</name>
    <dbReference type="NCBI Taxonomy" id="67301"/>
    <lineage>
        <taxon>Bacteria</taxon>
        <taxon>Bacillati</taxon>
        <taxon>Actinomycetota</taxon>
        <taxon>Actinomycetes</taxon>
        <taxon>Kitasatosporales</taxon>
        <taxon>Streptomycetaceae</taxon>
        <taxon>Streptomyces</taxon>
    </lineage>
</organism>
<reference evidence="2 3" key="1">
    <citation type="submission" date="2024-06" db="EMBL/GenBank/DDBJ databases">
        <title>The Natural Products Discovery Center: Release of the First 8490 Sequenced Strains for Exploring Actinobacteria Biosynthetic Diversity.</title>
        <authorList>
            <person name="Kalkreuter E."/>
            <person name="Kautsar S.A."/>
            <person name="Yang D."/>
            <person name="Bader C.D."/>
            <person name="Teijaro C.N."/>
            <person name="Fluegel L."/>
            <person name="Davis C.M."/>
            <person name="Simpson J.R."/>
            <person name="Lauterbach L."/>
            <person name="Steele A.D."/>
            <person name="Gui C."/>
            <person name="Meng S."/>
            <person name="Li G."/>
            <person name="Viehrig K."/>
            <person name="Ye F."/>
            <person name="Su P."/>
            <person name="Kiefer A.F."/>
            <person name="Nichols A."/>
            <person name="Cepeda A.J."/>
            <person name="Yan W."/>
            <person name="Fan B."/>
            <person name="Jiang Y."/>
            <person name="Adhikari A."/>
            <person name="Zheng C.-J."/>
            <person name="Schuster L."/>
            <person name="Cowan T.M."/>
            <person name="Smanski M.J."/>
            <person name="Chevrette M.G."/>
            <person name="De Carvalho L.P.S."/>
            <person name="Shen B."/>
        </authorList>
    </citation>
    <scope>NUCLEOTIDE SEQUENCE [LARGE SCALE GENOMIC DNA]</scope>
    <source>
        <strain evidence="2 3">NPDC038104</strain>
    </source>
</reference>
<keyword evidence="1" id="KW-0472">Membrane</keyword>
<gene>
    <name evidence="2" type="ORF">AB0E65_13330</name>
</gene>
<keyword evidence="3" id="KW-1185">Reference proteome</keyword>
<evidence type="ECO:0008006" key="4">
    <source>
        <dbReference type="Google" id="ProtNLM"/>
    </source>
</evidence>
<name>A0ABV2YHI4_9ACTN</name>
<dbReference type="EMBL" id="JBEZUR010000016">
    <property type="protein sequence ID" value="MEU3555179.1"/>
    <property type="molecule type" value="Genomic_DNA"/>
</dbReference>
<dbReference type="Proteomes" id="UP001550850">
    <property type="component" value="Unassembled WGS sequence"/>
</dbReference>
<sequence>MRTAVPVAITLIGFALMTLMIVTEGEPGALPLALVVLGGAWFGLARLRRAPSTGG</sequence>
<protein>
    <recommendedName>
        <fullName evidence="4">Secreted protein</fullName>
    </recommendedName>
</protein>
<comment type="caution">
    <text evidence="2">The sequence shown here is derived from an EMBL/GenBank/DDBJ whole genome shotgun (WGS) entry which is preliminary data.</text>
</comment>
<feature type="transmembrane region" description="Helical" evidence="1">
    <location>
        <begin position="29"/>
        <end position="47"/>
    </location>
</feature>
<evidence type="ECO:0000313" key="3">
    <source>
        <dbReference type="Proteomes" id="UP001550850"/>
    </source>
</evidence>
<evidence type="ECO:0000256" key="1">
    <source>
        <dbReference type="SAM" id="Phobius"/>
    </source>
</evidence>
<keyword evidence="1" id="KW-0812">Transmembrane</keyword>
<keyword evidence="1" id="KW-1133">Transmembrane helix</keyword>
<proteinExistence type="predicted"/>
<accession>A0ABV2YHI4</accession>
<evidence type="ECO:0000313" key="2">
    <source>
        <dbReference type="EMBL" id="MEU3555179.1"/>
    </source>
</evidence>
<dbReference type="RefSeq" id="WP_159105588.1">
    <property type="nucleotide sequence ID" value="NZ_BEVZ01000002.1"/>
</dbReference>